<protein>
    <submittedName>
        <fullName evidence="2">Uncharacterized protein</fullName>
    </submittedName>
</protein>
<dbReference type="AlphaFoldDB" id="A0A5D2VQQ9"/>
<sequence length="39" mass="4513">MDMNDSLTYRLRSKYIDRKDGDGRNVEVPSLPFSYSQTG</sequence>
<evidence type="ECO:0000256" key="1">
    <source>
        <dbReference type="SAM" id="MobiDB-lite"/>
    </source>
</evidence>
<proteinExistence type="predicted"/>
<keyword evidence="3" id="KW-1185">Reference proteome</keyword>
<evidence type="ECO:0000313" key="3">
    <source>
        <dbReference type="Proteomes" id="UP000323597"/>
    </source>
</evidence>
<feature type="region of interest" description="Disordered" evidence="1">
    <location>
        <begin position="18"/>
        <end position="39"/>
    </location>
</feature>
<organism evidence="2 3">
    <name type="scientific">Gossypium mustelinum</name>
    <name type="common">Cotton</name>
    <name type="synonym">Gossypium caicoense</name>
    <dbReference type="NCBI Taxonomy" id="34275"/>
    <lineage>
        <taxon>Eukaryota</taxon>
        <taxon>Viridiplantae</taxon>
        <taxon>Streptophyta</taxon>
        <taxon>Embryophyta</taxon>
        <taxon>Tracheophyta</taxon>
        <taxon>Spermatophyta</taxon>
        <taxon>Magnoliopsida</taxon>
        <taxon>eudicotyledons</taxon>
        <taxon>Gunneridae</taxon>
        <taxon>Pentapetalae</taxon>
        <taxon>rosids</taxon>
        <taxon>malvids</taxon>
        <taxon>Malvales</taxon>
        <taxon>Malvaceae</taxon>
        <taxon>Malvoideae</taxon>
        <taxon>Gossypium</taxon>
    </lineage>
</organism>
<gene>
    <name evidence="2" type="ORF">E1A91_D02G010300v1</name>
</gene>
<evidence type="ECO:0000313" key="2">
    <source>
        <dbReference type="EMBL" id="TYI91677.1"/>
    </source>
</evidence>
<dbReference type="EMBL" id="CM017650">
    <property type="protein sequence ID" value="TYI91677.1"/>
    <property type="molecule type" value="Genomic_DNA"/>
</dbReference>
<reference evidence="2 3" key="1">
    <citation type="submission" date="2019-07" db="EMBL/GenBank/DDBJ databases">
        <title>WGS assembly of Gossypium mustelinum.</title>
        <authorList>
            <person name="Chen Z.J."/>
            <person name="Sreedasyam A."/>
            <person name="Ando A."/>
            <person name="Song Q."/>
            <person name="De L."/>
            <person name="Hulse-Kemp A."/>
            <person name="Ding M."/>
            <person name="Ye W."/>
            <person name="Kirkbride R."/>
            <person name="Jenkins J."/>
            <person name="Plott C."/>
            <person name="Lovell J."/>
            <person name="Lin Y.-M."/>
            <person name="Vaughn R."/>
            <person name="Liu B."/>
            <person name="Li W."/>
            <person name="Simpson S."/>
            <person name="Scheffler B."/>
            <person name="Saski C."/>
            <person name="Grover C."/>
            <person name="Hu G."/>
            <person name="Conover J."/>
            <person name="Carlson J."/>
            <person name="Shu S."/>
            <person name="Boston L."/>
            <person name="Williams M."/>
            <person name="Peterson D."/>
            <person name="Mcgee K."/>
            <person name="Jones D."/>
            <person name="Wendel J."/>
            <person name="Stelly D."/>
            <person name="Grimwood J."/>
            <person name="Schmutz J."/>
        </authorList>
    </citation>
    <scope>NUCLEOTIDE SEQUENCE [LARGE SCALE GENOMIC DNA]</scope>
    <source>
        <strain evidence="2">1408120.09</strain>
    </source>
</reference>
<name>A0A5D2VQQ9_GOSMU</name>
<accession>A0A5D2VQQ9</accession>
<dbReference type="Proteomes" id="UP000323597">
    <property type="component" value="Chromosome D02"/>
</dbReference>